<dbReference type="Gene3D" id="1.20.1610.10">
    <property type="entry name" value="alpha-1,2-mannosidases domains"/>
    <property type="match status" value="1"/>
</dbReference>
<dbReference type="Gene3D" id="3.30.2080.10">
    <property type="entry name" value="GH92 mannosidase domain"/>
    <property type="match status" value="1"/>
</dbReference>
<feature type="chain" id="PRO_5036232562" description="Alpha-1,2-mannosidase" evidence="1">
    <location>
        <begin position="22"/>
        <end position="781"/>
    </location>
</feature>
<evidence type="ECO:0000313" key="6">
    <source>
        <dbReference type="EMBL" id="CAF4094440.1"/>
    </source>
</evidence>
<dbReference type="GO" id="GO:0005829">
    <property type="term" value="C:cytosol"/>
    <property type="evidence" value="ECO:0007669"/>
    <property type="project" value="TreeGrafter"/>
</dbReference>
<dbReference type="PANTHER" id="PTHR12143">
    <property type="entry name" value="PEPTIDE N-GLYCANASE PNGASE -RELATED"/>
    <property type="match status" value="1"/>
</dbReference>
<dbReference type="GO" id="GO:0005634">
    <property type="term" value="C:nucleus"/>
    <property type="evidence" value="ECO:0007669"/>
    <property type="project" value="TreeGrafter"/>
</dbReference>
<comment type="caution">
    <text evidence="4">The sequence shown here is derived from an EMBL/GenBank/DDBJ whole genome shotgun (WGS) entry which is preliminary data.</text>
</comment>
<dbReference type="Pfam" id="PF17678">
    <property type="entry name" value="Glyco_hydro_92N"/>
    <property type="match status" value="1"/>
</dbReference>
<dbReference type="AlphaFoldDB" id="A0A817YPG6"/>
<gene>
    <name evidence="5" type="ORF">GRG538_LOCUS15474</name>
    <name evidence="6" type="ORF">HFQ381_LOCUS541</name>
    <name evidence="4" type="ORF">LUA448_LOCUS15784</name>
</gene>
<dbReference type="GO" id="GO:0006516">
    <property type="term" value="P:glycoprotein catabolic process"/>
    <property type="evidence" value="ECO:0007669"/>
    <property type="project" value="TreeGrafter"/>
</dbReference>
<dbReference type="EMBL" id="CAJOBO010000012">
    <property type="protein sequence ID" value="CAF4094440.1"/>
    <property type="molecule type" value="Genomic_DNA"/>
</dbReference>
<evidence type="ECO:0000313" key="5">
    <source>
        <dbReference type="EMBL" id="CAF3468547.1"/>
    </source>
</evidence>
<reference evidence="4" key="1">
    <citation type="submission" date="2021-02" db="EMBL/GenBank/DDBJ databases">
        <authorList>
            <person name="Nowell W R."/>
        </authorList>
    </citation>
    <scope>NUCLEOTIDE SEQUENCE</scope>
</reference>
<dbReference type="EMBL" id="CAJNYT010002444">
    <property type="protein sequence ID" value="CAF3468547.1"/>
    <property type="molecule type" value="Genomic_DNA"/>
</dbReference>
<dbReference type="SUPFAM" id="SSF48208">
    <property type="entry name" value="Six-hairpin glycosidases"/>
    <property type="match status" value="1"/>
</dbReference>
<organism evidence="4 7">
    <name type="scientific">Rotaria socialis</name>
    <dbReference type="NCBI Taxonomy" id="392032"/>
    <lineage>
        <taxon>Eukaryota</taxon>
        <taxon>Metazoa</taxon>
        <taxon>Spiralia</taxon>
        <taxon>Gnathifera</taxon>
        <taxon>Rotifera</taxon>
        <taxon>Eurotatoria</taxon>
        <taxon>Bdelloidea</taxon>
        <taxon>Philodinida</taxon>
        <taxon>Philodinidae</taxon>
        <taxon>Rotaria</taxon>
    </lineage>
</organism>
<accession>A0A817YPG6</accession>
<dbReference type="PANTHER" id="PTHR12143:SF43">
    <property type="entry name" value="PUTATIVE-RELATED"/>
    <property type="match status" value="1"/>
</dbReference>
<dbReference type="Pfam" id="PF07971">
    <property type="entry name" value="Glyco_hydro_92"/>
    <property type="match status" value="1"/>
</dbReference>
<dbReference type="InterPro" id="IPR008928">
    <property type="entry name" value="6-hairpin_glycosidase_sf"/>
</dbReference>
<evidence type="ECO:0000313" key="7">
    <source>
        <dbReference type="Proteomes" id="UP000663833"/>
    </source>
</evidence>
<dbReference type="InterPro" id="IPR014718">
    <property type="entry name" value="GH-type_carb-bd"/>
</dbReference>
<evidence type="ECO:0000259" key="3">
    <source>
        <dbReference type="Pfam" id="PF17678"/>
    </source>
</evidence>
<sequence>MKTNNILLILVFILGVNDCDAKTITEFPPMSLYIGTDGDGFGAGSLPLGVQSPYGALRLGADTSNTLNVPIIFNHLGGYHYSDTHIDVFSHTHMFGAGVQDYGEVGIMPTQITSTKQLEEMISKRNGYRSAFRHEREVVQPGYYQVYLDTHQINVELTATEQVGIHRYTYDKIKNKHHAILIDSSYTLQARACNHSQINIDTTNYEITGLIFIEGSLSKRFGGLATYFVITFDHEWADFGVWNDGEIIEKQNQTNGCSSGAYIILPDEHEQITMYVGISFISIDQARTNLHMQTNIFQPFDSLRTIVQQKWLDELSRFEVSAEWDREAEIKFNSALVHSLSSPTQWDESNGAYLGFDGQIHTKPDYMQHVYTDLSIWDVFRTQIPFILFHDSQRANDIIHSIMINVEQGGDLPKWPFANGYTGCMIGSHADILISDLIMKKEHDQHLNLTQVTQALRKVANQNQVHDGRFDPAAYIKYQYVPYDMDHDSASLTLSYSYDDWAIGNVMNAAGLTDEAKEYYERSTWFEHVFDSETKFFCPKNTTGKFYCPENEIEFINPFDNRYVEGDAWHYRFFVPHKNPLEYDRIISNTSRLIELFGGRDNFIEELNSFFQRGQPWTSTLLPNPYYWPGNEHNLFSVWQFNYANRSDLTQKYARWLLNHAYTMKPDGLPGNDDYGTMSAWYLFTSMGFYPLSGSSTYLIGSPAFDRIKITRKNTECVLLINVHNNSPTNIYVERVLLNGEILLTFPFLDHIDHLKCSDDNQSNIQLDFFMSPTPVLSYDK</sequence>
<dbReference type="InterPro" id="IPR012939">
    <property type="entry name" value="Glyco_hydro_92"/>
</dbReference>
<protein>
    <recommendedName>
        <fullName evidence="8">Alpha-1,2-mannosidase</fullName>
    </recommendedName>
</protein>
<dbReference type="GO" id="GO:0005975">
    <property type="term" value="P:carbohydrate metabolic process"/>
    <property type="evidence" value="ECO:0007669"/>
    <property type="project" value="InterPro"/>
</dbReference>
<feature type="domain" description="Glycosyl hydrolase family 92 N-terminal" evidence="3">
    <location>
        <begin position="33"/>
        <end position="279"/>
    </location>
</feature>
<dbReference type="Proteomes" id="UP000663851">
    <property type="component" value="Unassembled WGS sequence"/>
</dbReference>
<evidence type="ECO:0008006" key="8">
    <source>
        <dbReference type="Google" id="ProtNLM"/>
    </source>
</evidence>
<dbReference type="InterPro" id="IPR050883">
    <property type="entry name" value="PNGase"/>
</dbReference>
<dbReference type="InterPro" id="IPR005887">
    <property type="entry name" value="GH92_a_mannosidase_put"/>
</dbReference>
<feature type="signal peptide" evidence="1">
    <location>
        <begin position="1"/>
        <end position="21"/>
    </location>
</feature>
<feature type="domain" description="Glycosyl hydrolase family 92" evidence="2">
    <location>
        <begin position="285"/>
        <end position="759"/>
    </location>
</feature>
<name>A0A817YPG6_9BILA</name>
<dbReference type="InterPro" id="IPR041371">
    <property type="entry name" value="GH92_N"/>
</dbReference>
<evidence type="ECO:0000256" key="1">
    <source>
        <dbReference type="SAM" id="SignalP"/>
    </source>
</evidence>
<dbReference type="Gene3D" id="1.20.1050.60">
    <property type="entry name" value="alpha-1,2-mannosidase"/>
    <property type="match status" value="1"/>
</dbReference>
<dbReference type="Proteomes" id="UP000663833">
    <property type="component" value="Unassembled WGS sequence"/>
</dbReference>
<dbReference type="GO" id="GO:0000224">
    <property type="term" value="F:peptide-N4-(N-acetyl-beta-glucosaminyl)asparagine amidase activity"/>
    <property type="evidence" value="ECO:0007669"/>
    <property type="project" value="TreeGrafter"/>
</dbReference>
<keyword evidence="1" id="KW-0732">Signal</keyword>
<dbReference type="GO" id="GO:0030246">
    <property type="term" value="F:carbohydrate binding"/>
    <property type="evidence" value="ECO:0007669"/>
    <property type="project" value="InterPro"/>
</dbReference>
<dbReference type="NCBIfam" id="TIGR01180">
    <property type="entry name" value="aman2_put"/>
    <property type="match status" value="1"/>
</dbReference>
<dbReference type="Gene3D" id="2.70.98.10">
    <property type="match status" value="1"/>
</dbReference>
<evidence type="ECO:0000313" key="4">
    <source>
        <dbReference type="EMBL" id="CAF3381183.1"/>
    </source>
</evidence>
<dbReference type="Proteomes" id="UP000663872">
    <property type="component" value="Unassembled WGS sequence"/>
</dbReference>
<evidence type="ECO:0000259" key="2">
    <source>
        <dbReference type="Pfam" id="PF07971"/>
    </source>
</evidence>
<proteinExistence type="predicted"/>
<dbReference type="EMBL" id="CAJNYD010001912">
    <property type="protein sequence ID" value="CAF3381183.1"/>
    <property type="molecule type" value="Genomic_DNA"/>
</dbReference>